<evidence type="ECO:0000256" key="1">
    <source>
        <dbReference type="ARBA" id="ARBA00001286"/>
    </source>
</evidence>
<dbReference type="NCBIfam" id="NF011964">
    <property type="entry name" value="PRK15435.1"/>
    <property type="match status" value="1"/>
</dbReference>
<dbReference type="PANTHER" id="PTHR10815">
    <property type="entry name" value="METHYLATED-DNA--PROTEIN-CYSTEINE METHYLTRANSFERASE"/>
    <property type="match status" value="1"/>
</dbReference>
<dbReference type="GO" id="GO:0032259">
    <property type="term" value="P:methylation"/>
    <property type="evidence" value="ECO:0007669"/>
    <property type="project" value="UniProtKB-KW"/>
</dbReference>
<dbReference type="Gene3D" id="1.10.10.10">
    <property type="entry name" value="Winged helix-like DNA-binding domain superfamily/Winged helix DNA-binding domain"/>
    <property type="match status" value="1"/>
</dbReference>
<evidence type="ECO:0000256" key="9">
    <source>
        <dbReference type="ARBA" id="ARBA00049348"/>
    </source>
</evidence>
<dbReference type="RefSeq" id="WP_059285208.1">
    <property type="nucleotide sequence ID" value="NZ_LNQU01000018.1"/>
</dbReference>
<dbReference type="SUPFAM" id="SSF46689">
    <property type="entry name" value="Homeodomain-like"/>
    <property type="match status" value="1"/>
</dbReference>
<feature type="domain" description="HTH araC/xylS-type" evidence="12">
    <location>
        <begin position="90"/>
        <end position="190"/>
    </location>
</feature>
<evidence type="ECO:0000256" key="5">
    <source>
        <dbReference type="ARBA" id="ARBA00023015"/>
    </source>
</evidence>
<sequence>MVSRKQQQHAELVSSDPRWQDVLQRNHAADECFVYGVASTGVYCRASCPARQPRPHNVHFFADCAAAEQAGYRPCLRCTPHQQSPRQRQAALIEAVCKRITAAEQPLDLQQLADEAGMSRYHFHRLFKAATGLTPRGYAMAARQQRLQQQLGSAASITHAIYAAGYQSSSRFYAEAAQVLGMTPRSYRAGGKQAVMHFAIGQCSLGAILVAQSDKGICAILLGEQAEQLLQQLQDQFPQAQLIGADPVFEQQVALVIGLIDNPRQGLPLPLDIRGTAFQQRVWQALREIPPGQTLSYSEVAARIGSPSAVRAVAQACAANVLAVAIPCHRVVRQDGQLSGYRWGIARKQALLDKEQS</sequence>
<feature type="binding site" evidence="11">
    <location>
        <position position="78"/>
    </location>
    <ligand>
        <name>Zn(2+)</name>
        <dbReference type="ChEBI" id="CHEBI:29105"/>
    </ligand>
</feature>
<dbReference type="SUPFAM" id="SSF57884">
    <property type="entry name" value="Ada DNA repair protein, N-terminal domain (N-Ada 10)"/>
    <property type="match status" value="1"/>
</dbReference>
<dbReference type="InterPro" id="IPR004026">
    <property type="entry name" value="Ada_DNA_repair_Zn-bd"/>
</dbReference>
<dbReference type="InterPro" id="IPR036631">
    <property type="entry name" value="MGMT_N_sf"/>
</dbReference>
<dbReference type="Gene3D" id="3.40.10.10">
    <property type="entry name" value="DNA Methylphosphotriester Repair Domain"/>
    <property type="match status" value="1"/>
</dbReference>
<accession>A0A318J510</accession>
<evidence type="ECO:0000259" key="12">
    <source>
        <dbReference type="PROSITE" id="PS01124"/>
    </source>
</evidence>
<evidence type="ECO:0000256" key="7">
    <source>
        <dbReference type="ARBA" id="ARBA00023163"/>
    </source>
</evidence>
<keyword evidence="11" id="KW-0862">Zinc</keyword>
<dbReference type="GO" id="GO:0043565">
    <property type="term" value="F:sequence-specific DNA binding"/>
    <property type="evidence" value="ECO:0007669"/>
    <property type="project" value="InterPro"/>
</dbReference>
<dbReference type="Gene3D" id="3.30.160.70">
    <property type="entry name" value="Methylated DNA-protein cysteine methyltransferase domain"/>
    <property type="match status" value="1"/>
</dbReference>
<dbReference type="InterPro" id="IPR001497">
    <property type="entry name" value="MethylDNA_cys_MeTrfase_AS"/>
</dbReference>
<dbReference type="EMBL" id="QJKC01000016">
    <property type="protein sequence ID" value="PXX42904.1"/>
    <property type="molecule type" value="Genomic_DNA"/>
</dbReference>
<dbReference type="CDD" id="cd06445">
    <property type="entry name" value="ATase"/>
    <property type="match status" value="1"/>
</dbReference>
<name>A0A318J510_9NEIS</name>
<feature type="binding site" evidence="11">
    <location>
        <position position="48"/>
    </location>
    <ligand>
        <name>Zn(2+)</name>
        <dbReference type="ChEBI" id="CHEBI:29105"/>
    </ligand>
</feature>
<keyword evidence="3 13" id="KW-0808">Transferase</keyword>
<dbReference type="InterPro" id="IPR036388">
    <property type="entry name" value="WH-like_DNA-bd_sf"/>
</dbReference>
<reference evidence="13 14" key="1">
    <citation type="submission" date="2018-05" db="EMBL/GenBank/DDBJ databases">
        <title>Genomic Encyclopedia of Type Strains, Phase IV (KMG-IV): sequencing the most valuable type-strain genomes for metagenomic binning, comparative biology and taxonomic classification.</title>
        <authorList>
            <person name="Goeker M."/>
        </authorList>
    </citation>
    <scope>NUCLEOTIDE SEQUENCE [LARGE SCALE GENOMIC DNA]</scope>
    <source>
        <strain evidence="13 14">DSM 25134</strain>
    </source>
</reference>
<feature type="binding site" evidence="11">
    <location>
        <position position="75"/>
    </location>
    <ligand>
        <name>Zn(2+)</name>
        <dbReference type="ChEBI" id="CHEBI:29105"/>
    </ligand>
</feature>
<dbReference type="FunFam" id="1.10.10.10:FF:000410">
    <property type="entry name" value="ADA regulatory protein, putative"/>
    <property type="match status" value="1"/>
</dbReference>
<evidence type="ECO:0000256" key="6">
    <source>
        <dbReference type="ARBA" id="ARBA00023159"/>
    </source>
</evidence>
<keyword evidence="14" id="KW-1185">Reference proteome</keyword>
<dbReference type="PROSITE" id="PS01124">
    <property type="entry name" value="HTH_ARAC_FAMILY_2"/>
    <property type="match status" value="1"/>
</dbReference>
<dbReference type="SMART" id="SM00342">
    <property type="entry name" value="HTH_ARAC"/>
    <property type="match status" value="1"/>
</dbReference>
<feature type="active site" description="Nucleophile; methyl group acceptor from either O6-methylguanine or O4-methylthymine" evidence="10">
    <location>
        <position position="328"/>
    </location>
</feature>
<dbReference type="PROSITE" id="PS00374">
    <property type="entry name" value="MGMT"/>
    <property type="match status" value="1"/>
</dbReference>
<dbReference type="InterPro" id="IPR018060">
    <property type="entry name" value="HTH_AraC"/>
</dbReference>
<keyword evidence="6" id="KW-0010">Activator</keyword>
<evidence type="ECO:0000313" key="13">
    <source>
        <dbReference type="EMBL" id="PXX42904.1"/>
    </source>
</evidence>
<dbReference type="AlphaFoldDB" id="A0A318J510"/>
<dbReference type="PANTHER" id="PTHR10815:SF14">
    <property type="entry name" value="BIFUNCTIONAL TRANSCRIPTIONAL ACTIVATOR_DNA REPAIR ENZYME ADA"/>
    <property type="match status" value="1"/>
</dbReference>
<proteinExistence type="predicted"/>
<keyword evidence="4" id="KW-0227">DNA damage</keyword>
<dbReference type="NCBIfam" id="TIGR00589">
    <property type="entry name" value="ogt"/>
    <property type="match status" value="1"/>
</dbReference>
<comment type="catalytic activity">
    <reaction evidence="9">
        <text>a 6-O-methyl-2'-deoxyguanosine in DNA + L-cysteinyl-[protein] = S-methyl-L-cysteinyl-[protein] + a 2'-deoxyguanosine in DNA</text>
        <dbReference type="Rhea" id="RHEA:24000"/>
        <dbReference type="Rhea" id="RHEA-COMP:10131"/>
        <dbReference type="Rhea" id="RHEA-COMP:10132"/>
        <dbReference type="Rhea" id="RHEA-COMP:11367"/>
        <dbReference type="Rhea" id="RHEA-COMP:11368"/>
        <dbReference type="ChEBI" id="CHEBI:29950"/>
        <dbReference type="ChEBI" id="CHEBI:82612"/>
        <dbReference type="ChEBI" id="CHEBI:85445"/>
        <dbReference type="ChEBI" id="CHEBI:85448"/>
        <dbReference type="EC" id="2.1.1.63"/>
    </reaction>
</comment>
<evidence type="ECO:0000256" key="4">
    <source>
        <dbReference type="ARBA" id="ARBA00022763"/>
    </source>
</evidence>
<dbReference type="Pfam" id="PF12833">
    <property type="entry name" value="HTH_18"/>
    <property type="match status" value="1"/>
</dbReference>
<keyword evidence="7" id="KW-0804">Transcription</keyword>
<dbReference type="InterPro" id="IPR036217">
    <property type="entry name" value="MethylDNA_cys_MeTrfase_DNAb"/>
</dbReference>
<dbReference type="PIRSF" id="PIRSF000409">
    <property type="entry name" value="Ada"/>
    <property type="match status" value="1"/>
</dbReference>
<dbReference type="OrthoDB" id="9811249at2"/>
<evidence type="ECO:0000256" key="2">
    <source>
        <dbReference type="ARBA" id="ARBA00022603"/>
    </source>
</evidence>
<evidence type="ECO:0000313" key="14">
    <source>
        <dbReference type="Proteomes" id="UP000248395"/>
    </source>
</evidence>
<dbReference type="InterPro" id="IPR016221">
    <property type="entry name" value="Bifunct_regulatory_prot_Ada"/>
</dbReference>
<evidence type="ECO:0000256" key="10">
    <source>
        <dbReference type="PIRSR" id="PIRSR000409-1"/>
    </source>
</evidence>
<keyword evidence="11" id="KW-0479">Metal-binding</keyword>
<feature type="active site" description="Nucleophile; methyl group acceptor from methylphosphotriester" evidence="10">
    <location>
        <position position="44"/>
    </location>
</feature>
<keyword evidence="8" id="KW-0234">DNA repair</keyword>
<dbReference type="InterPro" id="IPR014048">
    <property type="entry name" value="MethylDNA_cys_MeTrfase_DNA-bd"/>
</dbReference>
<dbReference type="GO" id="GO:0008270">
    <property type="term" value="F:zinc ion binding"/>
    <property type="evidence" value="ECO:0007669"/>
    <property type="project" value="InterPro"/>
</dbReference>
<comment type="caution">
    <text evidence="13">The sequence shown here is derived from an EMBL/GenBank/DDBJ whole genome shotgun (WGS) entry which is preliminary data.</text>
</comment>
<dbReference type="SUPFAM" id="SSF53155">
    <property type="entry name" value="Methylated DNA-protein cysteine methyltransferase domain"/>
    <property type="match status" value="1"/>
</dbReference>
<organism evidence="13 14">
    <name type="scientific">Aquitalea magnusonii</name>
    <dbReference type="NCBI Taxonomy" id="332411"/>
    <lineage>
        <taxon>Bacteria</taxon>
        <taxon>Pseudomonadati</taxon>
        <taxon>Pseudomonadota</taxon>
        <taxon>Betaproteobacteria</taxon>
        <taxon>Neisseriales</taxon>
        <taxon>Chromobacteriaceae</taxon>
        <taxon>Aquitalea</taxon>
    </lineage>
</organism>
<feature type="binding site" evidence="11">
    <location>
        <position position="44"/>
    </location>
    <ligand>
        <name>Zn(2+)</name>
        <dbReference type="ChEBI" id="CHEBI:29105"/>
    </ligand>
</feature>
<dbReference type="Gene3D" id="1.10.10.60">
    <property type="entry name" value="Homeodomain-like"/>
    <property type="match status" value="1"/>
</dbReference>
<keyword evidence="5" id="KW-0805">Transcription regulation</keyword>
<dbReference type="GO" id="GO:0003908">
    <property type="term" value="F:methylated-DNA-[protein]-cysteine S-methyltransferase activity"/>
    <property type="evidence" value="ECO:0007669"/>
    <property type="project" value="UniProtKB-EC"/>
</dbReference>
<dbReference type="Pfam" id="PF02805">
    <property type="entry name" value="Ada_Zn_binding"/>
    <property type="match status" value="1"/>
</dbReference>
<comment type="catalytic activity">
    <reaction evidence="1">
        <text>a 4-O-methyl-thymidine in DNA + L-cysteinyl-[protein] = a thymidine in DNA + S-methyl-L-cysteinyl-[protein]</text>
        <dbReference type="Rhea" id="RHEA:53428"/>
        <dbReference type="Rhea" id="RHEA-COMP:10131"/>
        <dbReference type="Rhea" id="RHEA-COMP:10132"/>
        <dbReference type="Rhea" id="RHEA-COMP:13555"/>
        <dbReference type="Rhea" id="RHEA-COMP:13556"/>
        <dbReference type="ChEBI" id="CHEBI:29950"/>
        <dbReference type="ChEBI" id="CHEBI:82612"/>
        <dbReference type="ChEBI" id="CHEBI:137386"/>
        <dbReference type="ChEBI" id="CHEBI:137387"/>
        <dbReference type="EC" id="2.1.1.63"/>
    </reaction>
</comment>
<dbReference type="GO" id="GO:0003700">
    <property type="term" value="F:DNA-binding transcription factor activity"/>
    <property type="evidence" value="ECO:0007669"/>
    <property type="project" value="InterPro"/>
</dbReference>
<evidence type="ECO:0000256" key="8">
    <source>
        <dbReference type="ARBA" id="ARBA00023204"/>
    </source>
</evidence>
<evidence type="ECO:0000256" key="3">
    <source>
        <dbReference type="ARBA" id="ARBA00022679"/>
    </source>
</evidence>
<dbReference type="Proteomes" id="UP000248395">
    <property type="component" value="Unassembled WGS sequence"/>
</dbReference>
<evidence type="ECO:0000256" key="11">
    <source>
        <dbReference type="PIRSR" id="PIRSR000409-3"/>
    </source>
</evidence>
<comment type="cofactor">
    <cofactor evidence="11">
        <name>Zn(2+)</name>
        <dbReference type="ChEBI" id="CHEBI:29105"/>
    </cofactor>
    <text evidence="11">Binds 1 zinc ion per subunit.</text>
</comment>
<keyword evidence="2 13" id="KW-0489">Methyltransferase</keyword>
<dbReference type="InterPro" id="IPR035451">
    <property type="entry name" value="Ada-like_dom_sf"/>
</dbReference>
<protein>
    <submittedName>
        <fullName evidence="13">AraC family transcriptional regulator of adaptative response/methylated-DNA-[protein]-cysteine methyltransferase</fullName>
    </submittedName>
</protein>
<dbReference type="Pfam" id="PF01035">
    <property type="entry name" value="DNA_binding_1"/>
    <property type="match status" value="1"/>
</dbReference>
<dbReference type="InterPro" id="IPR009057">
    <property type="entry name" value="Homeodomain-like_sf"/>
</dbReference>
<dbReference type="SUPFAM" id="SSF46767">
    <property type="entry name" value="Methylated DNA-protein cysteine methyltransferase, C-terminal domain"/>
    <property type="match status" value="1"/>
</dbReference>
<gene>
    <name evidence="13" type="ORF">DFR38_11614</name>
</gene>
<dbReference type="GO" id="GO:0006281">
    <property type="term" value="P:DNA repair"/>
    <property type="evidence" value="ECO:0007669"/>
    <property type="project" value="UniProtKB-KW"/>
</dbReference>